<dbReference type="NCBIfam" id="NF008166">
    <property type="entry name" value="PRK10917.1-4"/>
    <property type="match status" value="1"/>
</dbReference>
<dbReference type="FunFam" id="3.40.50.300:FF:000391">
    <property type="entry name" value="ATP-dependent DNA helicase RecG"/>
    <property type="match status" value="1"/>
</dbReference>
<evidence type="ECO:0000313" key="18">
    <source>
        <dbReference type="EMBL" id="BCD97959.1"/>
    </source>
</evidence>
<comment type="function">
    <text evidence="15">Plays a critical role in recombination and DNA repair. Helps process Holliday junction intermediates to mature products by catalyzing branch migration. Has replication fork regression activity, unwinds stalled or blocked replication forks to make a HJ that can be resolved. Has a DNA unwinding activity characteristic of a DNA helicase with 3'-5' polarity.</text>
</comment>
<comment type="catalytic activity">
    <reaction evidence="14 15">
        <text>ATP + H2O = ADP + phosphate + H(+)</text>
        <dbReference type="Rhea" id="RHEA:13065"/>
        <dbReference type="ChEBI" id="CHEBI:15377"/>
        <dbReference type="ChEBI" id="CHEBI:15378"/>
        <dbReference type="ChEBI" id="CHEBI:30616"/>
        <dbReference type="ChEBI" id="CHEBI:43474"/>
        <dbReference type="ChEBI" id="CHEBI:456216"/>
        <dbReference type="EC" id="5.6.2.4"/>
    </reaction>
</comment>
<dbReference type="InterPro" id="IPR012340">
    <property type="entry name" value="NA-bd_OB-fold"/>
</dbReference>
<dbReference type="Proteomes" id="UP001320119">
    <property type="component" value="Chromosome"/>
</dbReference>
<keyword evidence="7 15" id="KW-0067">ATP-binding</keyword>
<gene>
    <name evidence="18" type="ORF">MARGE09_P2160</name>
</gene>
<keyword evidence="5 15" id="KW-0378">Hydrolase</keyword>
<dbReference type="EC" id="5.6.2.4" evidence="13 15"/>
<evidence type="ECO:0000256" key="12">
    <source>
        <dbReference type="ARBA" id="ARBA00034617"/>
    </source>
</evidence>
<dbReference type="InterPro" id="IPR033454">
    <property type="entry name" value="RecG_wedge"/>
</dbReference>
<evidence type="ECO:0000256" key="14">
    <source>
        <dbReference type="ARBA" id="ARBA00048988"/>
    </source>
</evidence>
<dbReference type="Pfam" id="PF00270">
    <property type="entry name" value="DEAD"/>
    <property type="match status" value="1"/>
</dbReference>
<dbReference type="Pfam" id="PF00271">
    <property type="entry name" value="Helicase_C"/>
    <property type="match status" value="1"/>
</dbReference>
<keyword evidence="8" id="KW-0238">DNA-binding</keyword>
<name>A0AAN1WHZ6_9GAMM</name>
<dbReference type="EMBL" id="AP023086">
    <property type="protein sequence ID" value="BCD97959.1"/>
    <property type="molecule type" value="Genomic_DNA"/>
</dbReference>
<dbReference type="SUPFAM" id="SSF52540">
    <property type="entry name" value="P-loop containing nucleoside triphosphate hydrolases"/>
    <property type="match status" value="2"/>
</dbReference>
<accession>A0AAN1WHZ6</accession>
<dbReference type="CDD" id="cd04488">
    <property type="entry name" value="RecG_wedge_OBF"/>
    <property type="match status" value="1"/>
</dbReference>
<dbReference type="GO" id="GO:0005524">
    <property type="term" value="F:ATP binding"/>
    <property type="evidence" value="ECO:0007669"/>
    <property type="project" value="UniProtKB-KW"/>
</dbReference>
<dbReference type="GO" id="GO:0043138">
    <property type="term" value="F:3'-5' DNA helicase activity"/>
    <property type="evidence" value="ECO:0007669"/>
    <property type="project" value="UniProtKB-EC"/>
</dbReference>
<keyword evidence="3 15" id="KW-0547">Nucleotide-binding</keyword>
<dbReference type="PANTHER" id="PTHR47964">
    <property type="entry name" value="ATP-DEPENDENT DNA HELICASE HOMOLOG RECG, CHLOROPLASTIC"/>
    <property type="match status" value="1"/>
</dbReference>
<dbReference type="GO" id="GO:0016787">
    <property type="term" value="F:hydrolase activity"/>
    <property type="evidence" value="ECO:0007669"/>
    <property type="project" value="UniProtKB-KW"/>
</dbReference>
<dbReference type="SMART" id="SM00490">
    <property type="entry name" value="HELICc"/>
    <property type="match status" value="1"/>
</dbReference>
<dbReference type="InterPro" id="IPR045562">
    <property type="entry name" value="RecG_dom3_C"/>
</dbReference>
<evidence type="ECO:0000256" key="2">
    <source>
        <dbReference type="ARBA" id="ARBA00017846"/>
    </source>
</evidence>
<evidence type="ECO:0000256" key="4">
    <source>
        <dbReference type="ARBA" id="ARBA00022763"/>
    </source>
</evidence>
<evidence type="ECO:0000256" key="8">
    <source>
        <dbReference type="ARBA" id="ARBA00023125"/>
    </source>
</evidence>
<dbReference type="InterPro" id="IPR047112">
    <property type="entry name" value="RecG/Mfd"/>
</dbReference>
<dbReference type="GO" id="GO:0006281">
    <property type="term" value="P:DNA repair"/>
    <property type="evidence" value="ECO:0007669"/>
    <property type="project" value="UniProtKB-UniRule"/>
</dbReference>
<keyword evidence="11" id="KW-0413">Isomerase</keyword>
<dbReference type="GO" id="GO:0003677">
    <property type="term" value="F:DNA binding"/>
    <property type="evidence" value="ECO:0007669"/>
    <property type="project" value="UniProtKB-KW"/>
</dbReference>
<evidence type="ECO:0000256" key="13">
    <source>
        <dbReference type="ARBA" id="ARBA00034808"/>
    </source>
</evidence>
<reference evidence="18 19" key="1">
    <citation type="journal article" date="2022" name="IScience">
        <title>An ultrasensitive nanofiber-based assay for enzymatic hydrolysis and deep-sea microbial degradation of cellulose.</title>
        <authorList>
            <person name="Tsudome M."/>
            <person name="Tachioka M."/>
            <person name="Miyazaki M."/>
            <person name="Uchimura K."/>
            <person name="Tsuda M."/>
            <person name="Takaki Y."/>
            <person name="Deguchi S."/>
        </authorList>
    </citation>
    <scope>NUCLEOTIDE SEQUENCE [LARGE SCALE GENOMIC DNA]</scope>
    <source>
        <strain evidence="18 19">GE09</strain>
    </source>
</reference>
<comment type="similarity">
    <text evidence="1 15">Belongs to the helicase family. RecG subfamily.</text>
</comment>
<keyword evidence="10 15" id="KW-0234">DNA repair</keyword>
<dbReference type="KEGG" id="marq:MARGE09_P2160"/>
<dbReference type="InterPro" id="IPR027417">
    <property type="entry name" value="P-loop_NTPase"/>
</dbReference>
<dbReference type="AlphaFoldDB" id="A0AAN1WHZ6"/>
<dbReference type="Gene3D" id="3.40.50.300">
    <property type="entry name" value="P-loop containing nucleotide triphosphate hydrolases"/>
    <property type="match status" value="2"/>
</dbReference>
<dbReference type="SMART" id="SM00487">
    <property type="entry name" value="DEXDc"/>
    <property type="match status" value="1"/>
</dbReference>
<keyword evidence="9 15" id="KW-0233">DNA recombination</keyword>
<keyword evidence="4 15" id="KW-0227">DNA damage</keyword>
<proteinExistence type="inferred from homology"/>
<dbReference type="Gene3D" id="2.40.50.140">
    <property type="entry name" value="Nucleic acid-binding proteins"/>
    <property type="match status" value="1"/>
</dbReference>
<evidence type="ECO:0000259" key="16">
    <source>
        <dbReference type="PROSITE" id="PS51192"/>
    </source>
</evidence>
<sequence length="702" mass="77005">MPKTAMPNTHGPVPLHNIPVSGLKGVGDKLAATLAKLGLNSVQDLLFHLPARYADRTRIADIAELQALQPAVIQGAITSSRVVFGKKRSLVVNLADDTGQVVLRFYFFTAAQQKLLSEGNCLRCYGEPRPGALGLEMYHPEYQAVQSLDDIEGLEDTLTPVYPLTDGLSQKRLRTLMLQALDMLDQSPPNELLPVEVSGYFDHCTLSEALHLAHNPPADADINSLMSGTHNCLQRLAFEELLAHNLTVQQTRLLHQQDPAPSLPSDDALKQKLLDQLPFKPTGAQQRVLKEIEADLSLNLPMHRLVQGDVGSGKTLVAALSALSALANGYQAALVAPTEILAEQHRNNFQQWLSALGFEVVWLAGKVTASQKRKALEKLASGEAHMAVGTHALFEDNVLFKKLGLVIIDEQHRFGVQQRLSLRKKGGEHCPHQLVMTATPIPRTLAMTAYADLELSIIDELPPGRTPVNTVMINQNKRPDVIARVRAACAEGQQAYWVCTLVEDSETLAAAAAEKTCELLREAAPELAIGLVHGRLKSKEKDEVMAAFKAADLHLLVATTVIEVGVDVPNASLMIIENPERLGLAQLHQIRGRVGRGQRASHCVLLYGHPLSKQGRSRLEVLRQSNDGFVIAEKDLELRGPGELLGTQQTGDMHFRLANLQRDAAMIERIHGVAKTLLQHHPDIVKALVSRWFNNQQEYVKA</sequence>
<protein>
    <recommendedName>
        <fullName evidence="2 15">ATP-dependent DNA helicase RecG</fullName>
        <ecNumber evidence="13 15">5.6.2.4</ecNumber>
    </recommendedName>
</protein>
<evidence type="ECO:0000256" key="7">
    <source>
        <dbReference type="ARBA" id="ARBA00022840"/>
    </source>
</evidence>
<evidence type="ECO:0000256" key="10">
    <source>
        <dbReference type="ARBA" id="ARBA00023204"/>
    </source>
</evidence>
<evidence type="ECO:0000256" key="15">
    <source>
        <dbReference type="RuleBase" id="RU363016"/>
    </source>
</evidence>
<evidence type="ECO:0000313" key="19">
    <source>
        <dbReference type="Proteomes" id="UP001320119"/>
    </source>
</evidence>
<dbReference type="SUPFAM" id="SSF50249">
    <property type="entry name" value="Nucleic acid-binding proteins"/>
    <property type="match status" value="1"/>
</dbReference>
<evidence type="ECO:0000256" key="11">
    <source>
        <dbReference type="ARBA" id="ARBA00023235"/>
    </source>
</evidence>
<dbReference type="NCBIfam" id="TIGR00643">
    <property type="entry name" value="recG"/>
    <property type="match status" value="1"/>
</dbReference>
<evidence type="ECO:0000256" key="1">
    <source>
        <dbReference type="ARBA" id="ARBA00007504"/>
    </source>
</evidence>
<evidence type="ECO:0000256" key="3">
    <source>
        <dbReference type="ARBA" id="ARBA00022741"/>
    </source>
</evidence>
<dbReference type="InterPro" id="IPR014001">
    <property type="entry name" value="Helicase_ATP-bd"/>
</dbReference>
<dbReference type="InterPro" id="IPR004609">
    <property type="entry name" value="ATP-dep_DNA_helicase_RecG"/>
</dbReference>
<dbReference type="NCBIfam" id="NF008165">
    <property type="entry name" value="PRK10917.1-3"/>
    <property type="match status" value="1"/>
</dbReference>
<evidence type="ECO:0000256" key="9">
    <source>
        <dbReference type="ARBA" id="ARBA00023172"/>
    </source>
</evidence>
<dbReference type="Pfam" id="PF17191">
    <property type="entry name" value="RecG_wedge"/>
    <property type="match status" value="1"/>
</dbReference>
<comment type="catalytic activity">
    <reaction evidence="12 15">
        <text>Couples ATP hydrolysis with the unwinding of duplex DNA by translocating in the 3'-5' direction.</text>
        <dbReference type="EC" id="5.6.2.4"/>
    </reaction>
</comment>
<feature type="domain" description="Helicase ATP-binding" evidence="16">
    <location>
        <begin position="295"/>
        <end position="458"/>
    </location>
</feature>
<feature type="domain" description="Helicase C-terminal" evidence="17">
    <location>
        <begin position="491"/>
        <end position="637"/>
    </location>
</feature>
<evidence type="ECO:0000259" key="17">
    <source>
        <dbReference type="PROSITE" id="PS51194"/>
    </source>
</evidence>
<dbReference type="PROSITE" id="PS51192">
    <property type="entry name" value="HELICASE_ATP_BIND_1"/>
    <property type="match status" value="1"/>
</dbReference>
<dbReference type="PANTHER" id="PTHR47964:SF1">
    <property type="entry name" value="ATP-DEPENDENT DNA HELICASE HOMOLOG RECG, CHLOROPLASTIC"/>
    <property type="match status" value="1"/>
</dbReference>
<dbReference type="NCBIfam" id="NF008163">
    <property type="entry name" value="PRK10917.1-1"/>
    <property type="match status" value="1"/>
</dbReference>
<evidence type="ECO:0000256" key="6">
    <source>
        <dbReference type="ARBA" id="ARBA00022806"/>
    </source>
</evidence>
<dbReference type="CDD" id="cd17992">
    <property type="entry name" value="DEXHc_RecG"/>
    <property type="match status" value="1"/>
</dbReference>
<dbReference type="GO" id="GO:0006310">
    <property type="term" value="P:DNA recombination"/>
    <property type="evidence" value="ECO:0007669"/>
    <property type="project" value="UniProtKB-UniRule"/>
</dbReference>
<evidence type="ECO:0000256" key="5">
    <source>
        <dbReference type="ARBA" id="ARBA00022801"/>
    </source>
</evidence>
<keyword evidence="6 15" id="KW-0347">Helicase</keyword>
<dbReference type="NCBIfam" id="NF008168">
    <property type="entry name" value="PRK10917.2-2"/>
    <property type="match status" value="1"/>
</dbReference>
<keyword evidence="19" id="KW-1185">Reference proteome</keyword>
<dbReference type="Pfam" id="PF19833">
    <property type="entry name" value="RecG_dom3_C"/>
    <property type="match status" value="1"/>
</dbReference>
<organism evidence="18 19">
    <name type="scientific">Marinagarivorans cellulosilyticus</name>
    <dbReference type="NCBI Taxonomy" id="2721545"/>
    <lineage>
        <taxon>Bacteria</taxon>
        <taxon>Pseudomonadati</taxon>
        <taxon>Pseudomonadota</taxon>
        <taxon>Gammaproteobacteria</taxon>
        <taxon>Cellvibrionales</taxon>
        <taxon>Cellvibrionaceae</taxon>
        <taxon>Marinagarivorans</taxon>
    </lineage>
</organism>
<dbReference type="InterPro" id="IPR011545">
    <property type="entry name" value="DEAD/DEAH_box_helicase_dom"/>
</dbReference>
<dbReference type="PROSITE" id="PS51194">
    <property type="entry name" value="HELICASE_CTER"/>
    <property type="match status" value="1"/>
</dbReference>
<dbReference type="InterPro" id="IPR001650">
    <property type="entry name" value="Helicase_C-like"/>
</dbReference>